<dbReference type="Gene3D" id="2.90.10.30">
    <property type="match status" value="1"/>
</dbReference>
<feature type="binding site" evidence="13">
    <location>
        <position position="775"/>
    </location>
    <ligand>
        <name>ATP</name>
        <dbReference type="ChEBI" id="CHEBI:30616"/>
    </ligand>
</feature>
<dbReference type="SUPFAM" id="SSF56112">
    <property type="entry name" value="Protein kinase-like (PK-like)"/>
    <property type="match status" value="1"/>
</dbReference>
<gene>
    <name evidence="17" type="ORF">RDI58_026659</name>
</gene>
<dbReference type="InterPro" id="IPR036950">
    <property type="entry name" value="PBP_transglycosylase"/>
</dbReference>
<evidence type="ECO:0000256" key="10">
    <source>
        <dbReference type="ARBA" id="ARBA00023024"/>
    </source>
</evidence>
<evidence type="ECO:0000259" key="16">
    <source>
        <dbReference type="PROSITE" id="PS50927"/>
    </source>
</evidence>
<evidence type="ECO:0000256" key="6">
    <source>
        <dbReference type="ARBA" id="ARBA00022741"/>
    </source>
</evidence>
<comment type="caution">
    <text evidence="17">The sequence shown here is derived from an EMBL/GenBank/DDBJ whole genome shotgun (WGS) entry which is preliminary data.</text>
</comment>
<evidence type="ECO:0000313" key="17">
    <source>
        <dbReference type="EMBL" id="KAK6775658.1"/>
    </source>
</evidence>
<dbReference type="GO" id="GO:0016020">
    <property type="term" value="C:membrane"/>
    <property type="evidence" value="ECO:0007669"/>
    <property type="project" value="UniProtKB-SubCell"/>
</dbReference>
<evidence type="ECO:0000256" key="7">
    <source>
        <dbReference type="ARBA" id="ARBA00022777"/>
    </source>
</evidence>
<dbReference type="SUPFAM" id="SSF53955">
    <property type="entry name" value="Lysozyme-like"/>
    <property type="match status" value="1"/>
</dbReference>
<dbReference type="Pfam" id="PF00069">
    <property type="entry name" value="Pkinase"/>
    <property type="match status" value="1"/>
</dbReference>
<keyword evidence="12" id="KW-0325">Glycoprotein</keyword>
<dbReference type="SMART" id="SM00220">
    <property type="entry name" value="S_TKc"/>
    <property type="match status" value="1"/>
</dbReference>
<feature type="transmembrane region" description="Helical" evidence="14">
    <location>
        <begin position="674"/>
        <end position="698"/>
    </location>
</feature>
<evidence type="ECO:0000256" key="2">
    <source>
        <dbReference type="ARBA" id="ARBA00004167"/>
    </source>
</evidence>
<keyword evidence="9 14" id="KW-1133">Transmembrane helix</keyword>
<dbReference type="InterPro" id="IPR023346">
    <property type="entry name" value="Lysozyme-like_dom_sf"/>
</dbReference>
<keyword evidence="10" id="KW-0624">Polysaccharide degradation</keyword>
<dbReference type="Pfam" id="PF00912">
    <property type="entry name" value="Transgly"/>
    <property type="match status" value="1"/>
</dbReference>
<comment type="subcellular location">
    <subcellularLocation>
        <location evidence="2">Membrane</location>
        <topology evidence="2">Single-pass membrane protein</topology>
    </subcellularLocation>
</comment>
<name>A0AAN8T0K9_SOLBU</name>
<dbReference type="InterPro" id="IPR017441">
    <property type="entry name" value="Protein_kinase_ATP_BS"/>
</dbReference>
<evidence type="ECO:0000259" key="15">
    <source>
        <dbReference type="PROSITE" id="PS50011"/>
    </source>
</evidence>
<proteinExistence type="predicted"/>
<keyword evidence="11 14" id="KW-0472">Membrane</keyword>
<dbReference type="SUPFAM" id="SSF51110">
    <property type="entry name" value="alpha-D-mannose-specific plant lectins"/>
    <property type="match status" value="1"/>
</dbReference>
<comment type="function">
    <text evidence="1">Defense against chitin-containing fungal pathogens.</text>
</comment>
<protein>
    <recommendedName>
        <fullName evidence="19">Receptor-like serine/threonine-protein kinase</fullName>
    </recommendedName>
</protein>
<accession>A0AAN8T0K9</accession>
<keyword evidence="10" id="KW-0119">Carbohydrate metabolism</keyword>
<dbReference type="PROSITE" id="PS00107">
    <property type="entry name" value="PROTEIN_KINASE_ATP"/>
    <property type="match status" value="1"/>
</dbReference>
<dbReference type="Proteomes" id="UP001371456">
    <property type="component" value="Unassembled WGS sequence"/>
</dbReference>
<dbReference type="InterPro" id="IPR036426">
    <property type="entry name" value="Bulb-type_lectin_dom_sf"/>
</dbReference>
<feature type="domain" description="Protein kinase" evidence="15">
    <location>
        <begin position="746"/>
        <end position="1043"/>
    </location>
</feature>
<keyword evidence="7" id="KW-0418">Kinase</keyword>
<sequence length="1104" mass="122203">MTSLGIPNQWTVMAEHNNQILTMNVRSVRAFKKINPLIHFPKISLYNHHSHFQLCFSQSFYNNTHQNPHSFVTKGFILIIFSFALLSLRIVSTVLLPEFPQRWSRLIAFSKQAESEVMSSCPQHLIRAVVAYEDRRFFRHFGIDPVGIARAVLSLSSRGGGSTITQQVVMPHRRWKCHILCPQLLLSPNVKSTISIRGKNEKANAESNSRPIPASSIQFPAKLFLFFLSSLLYMEFILFFLILSLSSIPVFGFTSAEFVYPNFTASNFQFVDSSGSFLVSHNGTFKAAIFNPGPEQVNFYLCIIHAESNTIIWSANGDAPISTSGIMRLTKNGISITEKDGSFKWSTPPLKFAVYAMQLTETGNLLLLDQFNGTLWQSFDHPTDTIVIGQKLHVGMMLSSAIAGDDLSKGHYRLSLSASDAVLQWQGLTYWKLSMETKAYTNSNYAVEYMSVNQTGLYLFGQGGSVVVIMVNLLQSTFRIAKLDGSGQLIVISFVGSDIKRDFVGPVDGCRVPYVCGGLGVCTSDVLSDNPKCSCPANFNLGSHDSSSCVPSDSSYSLPVSCNSTNHSNMSNSSSMSYIGLGFGVDYFTTDFTKPFRDGVNLSICQSLCSVDCSCLGIFYANLSGSCYKLEDEIGSIMLRTSRNDDLLGFVKTLVGVSTTLGNNDNFDQEAADFPLVATVILPFTGIFLLMALGFIMWRRSRAQRMGRIESKKSQPSSPSSEDLDAFSIPGLPVQFEYKQLKAATDNFKTQIGTGGFGAVYKGVLPDNTLVAVKKIINLGIQGQRDFCTEIAIIGNIHHINLVKLKGFCAQERQRLLVYEYMNRGSLDRTLFGHVPVLEWQERVEIALGSARGLAYLHSGCEQKIVHCDVKPENILLHDNFQAKISDFGLSKLLNREESSLFTTMRGTRGYLAPEWLTSSAISDKTDVYSFGMVLLEIVSGRKNCSLRTQSHSLDDSAAGDHSSSSSAQGLVYFPLFALEMHEQGRYLELADPKLEGRVSGGDIEKFVRVALCCVHEEPCLRPTMVSVVSMLEGEIPPTAPRMESLNFLRFYGRRFSEASNMEEAGDQIDAMLYPRANTSHTTSRSVSNAYFSYISSQQISGPR</sequence>
<evidence type="ECO:0000256" key="5">
    <source>
        <dbReference type="ARBA" id="ARBA00022729"/>
    </source>
</evidence>
<dbReference type="EMBL" id="JBANQN010000011">
    <property type="protein sequence ID" value="KAK6775658.1"/>
    <property type="molecule type" value="Genomic_DNA"/>
</dbReference>
<evidence type="ECO:0000256" key="9">
    <source>
        <dbReference type="ARBA" id="ARBA00022989"/>
    </source>
</evidence>
<feature type="domain" description="Bulb-type lectin" evidence="16">
    <location>
        <begin position="262"/>
        <end position="380"/>
    </location>
</feature>
<evidence type="ECO:0000256" key="12">
    <source>
        <dbReference type="ARBA" id="ARBA00023180"/>
    </source>
</evidence>
<keyword evidence="5" id="KW-0732">Signal</keyword>
<dbReference type="FunFam" id="3.30.200.20:FF:000178">
    <property type="entry name" value="serine/threonine-protein kinase PBS1-like"/>
    <property type="match status" value="1"/>
</dbReference>
<dbReference type="SMART" id="SM00108">
    <property type="entry name" value="B_lectin"/>
    <property type="match status" value="1"/>
</dbReference>
<dbReference type="InterPro" id="IPR001480">
    <property type="entry name" value="Bulb-type_lectin_dom"/>
</dbReference>
<dbReference type="GO" id="GO:0004672">
    <property type="term" value="F:protein kinase activity"/>
    <property type="evidence" value="ECO:0007669"/>
    <property type="project" value="InterPro"/>
</dbReference>
<dbReference type="Pfam" id="PF01453">
    <property type="entry name" value="B_lectin"/>
    <property type="match status" value="1"/>
</dbReference>
<dbReference type="PROSITE" id="PS50011">
    <property type="entry name" value="PROTEIN_KINASE_DOM"/>
    <property type="match status" value="1"/>
</dbReference>
<dbReference type="AlphaFoldDB" id="A0AAN8T0K9"/>
<dbReference type="InterPro" id="IPR000719">
    <property type="entry name" value="Prot_kinase_dom"/>
</dbReference>
<evidence type="ECO:0000256" key="1">
    <source>
        <dbReference type="ARBA" id="ARBA00003102"/>
    </source>
</evidence>
<keyword evidence="4 14" id="KW-0812">Transmembrane</keyword>
<evidence type="ECO:0000256" key="14">
    <source>
        <dbReference type="SAM" id="Phobius"/>
    </source>
</evidence>
<evidence type="ECO:0000256" key="4">
    <source>
        <dbReference type="ARBA" id="ARBA00022692"/>
    </source>
</evidence>
<feature type="transmembrane region" description="Helical" evidence="14">
    <location>
        <begin position="223"/>
        <end position="245"/>
    </location>
</feature>
<evidence type="ECO:0000256" key="13">
    <source>
        <dbReference type="PROSITE-ProRule" id="PRU10141"/>
    </source>
</evidence>
<evidence type="ECO:0000313" key="18">
    <source>
        <dbReference type="Proteomes" id="UP001371456"/>
    </source>
</evidence>
<dbReference type="PROSITE" id="PS00108">
    <property type="entry name" value="PROTEIN_KINASE_ST"/>
    <property type="match status" value="1"/>
</dbReference>
<organism evidence="17 18">
    <name type="scientific">Solanum bulbocastanum</name>
    <name type="common">Wild potato</name>
    <dbReference type="NCBI Taxonomy" id="147425"/>
    <lineage>
        <taxon>Eukaryota</taxon>
        <taxon>Viridiplantae</taxon>
        <taxon>Streptophyta</taxon>
        <taxon>Embryophyta</taxon>
        <taxon>Tracheophyta</taxon>
        <taxon>Spermatophyta</taxon>
        <taxon>Magnoliopsida</taxon>
        <taxon>eudicotyledons</taxon>
        <taxon>Gunneridae</taxon>
        <taxon>Pentapetalae</taxon>
        <taxon>asterids</taxon>
        <taxon>lamiids</taxon>
        <taxon>Solanales</taxon>
        <taxon>Solanaceae</taxon>
        <taxon>Solanoideae</taxon>
        <taxon>Solaneae</taxon>
        <taxon>Solanum</taxon>
    </lineage>
</organism>
<keyword evidence="18" id="KW-1185">Reference proteome</keyword>
<evidence type="ECO:0000256" key="8">
    <source>
        <dbReference type="ARBA" id="ARBA00022840"/>
    </source>
</evidence>
<dbReference type="InterPro" id="IPR011009">
    <property type="entry name" value="Kinase-like_dom_sf"/>
</dbReference>
<dbReference type="Gene3D" id="1.10.3810.10">
    <property type="entry name" value="Biosynthetic peptidoglycan transglycosylase-like"/>
    <property type="match status" value="1"/>
</dbReference>
<evidence type="ECO:0000256" key="3">
    <source>
        <dbReference type="ARBA" id="ARBA00022679"/>
    </source>
</evidence>
<dbReference type="PANTHER" id="PTHR47974">
    <property type="entry name" value="OS07G0415500 PROTEIN"/>
    <property type="match status" value="1"/>
</dbReference>
<dbReference type="GO" id="GO:0005524">
    <property type="term" value="F:ATP binding"/>
    <property type="evidence" value="ECO:0007669"/>
    <property type="project" value="UniProtKB-UniRule"/>
</dbReference>
<evidence type="ECO:0008006" key="19">
    <source>
        <dbReference type="Google" id="ProtNLM"/>
    </source>
</evidence>
<keyword evidence="3" id="KW-0808">Transferase</keyword>
<dbReference type="PROSITE" id="PS50927">
    <property type="entry name" value="BULB_LECTIN"/>
    <property type="match status" value="1"/>
</dbReference>
<dbReference type="FunFam" id="1.10.510.10:FF:000589">
    <property type="entry name" value="Serine/threonine-protein kinase"/>
    <property type="match status" value="1"/>
</dbReference>
<feature type="transmembrane region" description="Helical" evidence="14">
    <location>
        <begin position="76"/>
        <end position="96"/>
    </location>
</feature>
<dbReference type="Gene3D" id="3.30.200.20">
    <property type="entry name" value="Phosphorylase Kinase, domain 1"/>
    <property type="match status" value="1"/>
</dbReference>
<keyword evidence="6 13" id="KW-0547">Nucleotide-binding</keyword>
<dbReference type="InterPro" id="IPR001264">
    <property type="entry name" value="Glyco_trans_51"/>
</dbReference>
<dbReference type="InterPro" id="IPR008271">
    <property type="entry name" value="Ser/Thr_kinase_AS"/>
</dbReference>
<dbReference type="PANTHER" id="PTHR47974:SF27">
    <property type="entry name" value="RECEPTOR-LIKE SERINE_THREONINE-PROTEIN KINASE"/>
    <property type="match status" value="1"/>
</dbReference>
<reference evidence="17 18" key="1">
    <citation type="submission" date="2024-02" db="EMBL/GenBank/DDBJ databases">
        <title>de novo genome assembly of Solanum bulbocastanum strain 11H21.</title>
        <authorList>
            <person name="Hosaka A.J."/>
        </authorList>
    </citation>
    <scope>NUCLEOTIDE SEQUENCE [LARGE SCALE GENOMIC DNA]</scope>
    <source>
        <tissue evidence="17">Young leaves</tissue>
    </source>
</reference>
<dbReference type="CDD" id="cd00028">
    <property type="entry name" value="B_lectin"/>
    <property type="match status" value="1"/>
</dbReference>
<dbReference type="Gene3D" id="1.10.510.10">
    <property type="entry name" value="Transferase(Phosphotransferase) domain 1"/>
    <property type="match status" value="1"/>
</dbReference>
<keyword evidence="10" id="KW-0146">Chitin degradation</keyword>
<dbReference type="GO" id="GO:0006032">
    <property type="term" value="P:chitin catabolic process"/>
    <property type="evidence" value="ECO:0007669"/>
    <property type="project" value="UniProtKB-KW"/>
</dbReference>
<evidence type="ECO:0000256" key="11">
    <source>
        <dbReference type="ARBA" id="ARBA00023136"/>
    </source>
</evidence>
<keyword evidence="8 13" id="KW-0067">ATP-binding</keyword>
<dbReference type="CDD" id="cd14066">
    <property type="entry name" value="STKc_IRAK"/>
    <property type="match status" value="1"/>
</dbReference>